<gene>
    <name evidence="10" type="primary">miaA</name>
    <name evidence="14" type="ORF">SAMN02745180_01728</name>
</gene>
<evidence type="ECO:0000256" key="7">
    <source>
        <dbReference type="ARBA" id="ARBA00022840"/>
    </source>
</evidence>
<protein>
    <recommendedName>
        <fullName evidence="10">tRNA dimethylallyltransferase</fullName>
        <ecNumber evidence="10">2.5.1.75</ecNumber>
    </recommendedName>
    <alternativeName>
        <fullName evidence="10">Dimethylallyl diphosphate:tRNA dimethylallyltransferase</fullName>
        <shortName evidence="10">DMAPP:tRNA dimethylallyltransferase</shortName>
        <shortName evidence="10">DMATase</shortName>
    </alternativeName>
    <alternativeName>
        <fullName evidence="10">Isopentenyl-diphosphate:tRNA isopentenyltransferase</fullName>
        <shortName evidence="10">IPP transferase</shortName>
        <shortName evidence="10">IPPT</shortName>
        <shortName evidence="10">IPTase</shortName>
    </alternativeName>
</protein>
<dbReference type="Proteomes" id="UP000184389">
    <property type="component" value="Unassembled WGS sequence"/>
</dbReference>
<dbReference type="InterPro" id="IPR018022">
    <property type="entry name" value="IPT"/>
</dbReference>
<dbReference type="EMBL" id="FQXR01000007">
    <property type="protein sequence ID" value="SHI00554.1"/>
    <property type="molecule type" value="Genomic_DNA"/>
</dbReference>
<feature type="site" description="Interaction with substrate tRNA" evidence="10">
    <location>
        <position position="103"/>
    </location>
</feature>
<dbReference type="PANTHER" id="PTHR11088:SF60">
    <property type="entry name" value="TRNA DIMETHYLALLYLTRANSFERASE"/>
    <property type="match status" value="1"/>
</dbReference>
<dbReference type="HAMAP" id="MF_00185">
    <property type="entry name" value="IPP_trans"/>
    <property type="match status" value="1"/>
</dbReference>
<comment type="caution">
    <text evidence="10">Lacks conserved residue(s) required for the propagation of feature annotation.</text>
</comment>
<dbReference type="GO" id="GO:0006400">
    <property type="term" value="P:tRNA modification"/>
    <property type="evidence" value="ECO:0007669"/>
    <property type="project" value="TreeGrafter"/>
</dbReference>
<dbReference type="SUPFAM" id="SSF52540">
    <property type="entry name" value="P-loop containing nucleoside triphosphate hydrolases"/>
    <property type="match status" value="2"/>
</dbReference>
<evidence type="ECO:0000256" key="9">
    <source>
        <dbReference type="ARBA" id="ARBA00049563"/>
    </source>
</evidence>
<dbReference type="PANTHER" id="PTHR11088">
    <property type="entry name" value="TRNA DIMETHYLALLYLTRANSFERASE"/>
    <property type="match status" value="1"/>
</dbReference>
<comment type="subunit">
    <text evidence="10">Monomer.</text>
</comment>
<dbReference type="STRING" id="1123281.SAMN02745180_01728"/>
<organism evidence="14 15">
    <name type="scientific">Sporanaerobacter acetigenes DSM 13106</name>
    <dbReference type="NCBI Taxonomy" id="1123281"/>
    <lineage>
        <taxon>Bacteria</taxon>
        <taxon>Bacillati</taxon>
        <taxon>Bacillota</taxon>
        <taxon>Tissierellia</taxon>
        <taxon>Tissierellales</taxon>
        <taxon>Sporanaerobacteraceae</taxon>
        <taxon>Sporanaerobacter</taxon>
    </lineage>
</organism>
<comment type="cofactor">
    <cofactor evidence="1 10">
        <name>Mg(2+)</name>
        <dbReference type="ChEBI" id="CHEBI:18420"/>
    </cofactor>
</comment>
<evidence type="ECO:0000256" key="13">
    <source>
        <dbReference type="RuleBase" id="RU003785"/>
    </source>
</evidence>
<dbReference type="InterPro" id="IPR039657">
    <property type="entry name" value="Dimethylallyltransferase"/>
</dbReference>
<evidence type="ECO:0000256" key="4">
    <source>
        <dbReference type="ARBA" id="ARBA00022679"/>
    </source>
</evidence>
<dbReference type="AlphaFoldDB" id="A0A1M5XM07"/>
<evidence type="ECO:0000256" key="11">
    <source>
        <dbReference type="RuleBase" id="RU003783"/>
    </source>
</evidence>
<sequence>MSKKIPLIVLVGPTAVGKTDISIKLANKLNGEIISADSMQIYKYMNIGTAKVKEDEMQGIPHYLIDIVYPDEDFTVSDYKNLANEHINDINSRSKLPIIVGGTGLYINSLVYKLSFTQVAPNDEFREVYNKIADEYGNVKIYEELKKVDQTSASKININDRKRIIRALEIYHETGKPMSEYNKDFRKYNDDYDIILIGLTMDRSMLYERINIRVDNMIEEGLIDEVEELIKMGYDRQLNSLQALGYKEIISYLYREISLDEAIELIKRNSRKYAKRQLTWFRRDNRIKWIDTNSFSNKDEVVEDISKHIKQQL</sequence>
<feature type="binding site" evidence="10">
    <location>
        <begin position="12"/>
        <end position="19"/>
    </location>
    <ligand>
        <name>ATP</name>
        <dbReference type="ChEBI" id="CHEBI:30616"/>
    </ligand>
</feature>
<keyword evidence="4 10" id="KW-0808">Transferase</keyword>
<keyword evidence="5 10" id="KW-0819">tRNA processing</keyword>
<evidence type="ECO:0000256" key="5">
    <source>
        <dbReference type="ARBA" id="ARBA00022694"/>
    </source>
</evidence>
<keyword evidence="8 10" id="KW-0460">Magnesium</keyword>
<dbReference type="Gene3D" id="1.10.20.140">
    <property type="match status" value="1"/>
</dbReference>
<comment type="function">
    <text evidence="2 10 12">Catalyzes the transfer of a dimethylallyl group onto the adenine at position 37 in tRNAs that read codons beginning with uridine, leading to the formation of N6-(dimethylallyl)adenosine (i(6)A).</text>
</comment>
<comment type="catalytic activity">
    <reaction evidence="9 10 11">
        <text>adenosine(37) in tRNA + dimethylallyl diphosphate = N(6)-dimethylallyladenosine(37) in tRNA + diphosphate</text>
        <dbReference type="Rhea" id="RHEA:26482"/>
        <dbReference type="Rhea" id="RHEA-COMP:10162"/>
        <dbReference type="Rhea" id="RHEA-COMP:10375"/>
        <dbReference type="ChEBI" id="CHEBI:33019"/>
        <dbReference type="ChEBI" id="CHEBI:57623"/>
        <dbReference type="ChEBI" id="CHEBI:74411"/>
        <dbReference type="ChEBI" id="CHEBI:74415"/>
        <dbReference type="EC" id="2.5.1.75"/>
    </reaction>
</comment>
<feature type="binding site" evidence="10">
    <location>
        <begin position="14"/>
        <end position="19"/>
    </location>
    <ligand>
        <name>substrate</name>
    </ligand>
</feature>
<accession>A0A1M5XM07</accession>
<name>A0A1M5XM07_9FIRM</name>
<comment type="similarity">
    <text evidence="3 10 13">Belongs to the IPP transferase family.</text>
</comment>
<keyword evidence="15" id="KW-1185">Reference proteome</keyword>
<evidence type="ECO:0000256" key="3">
    <source>
        <dbReference type="ARBA" id="ARBA00005842"/>
    </source>
</evidence>
<dbReference type="GO" id="GO:0052381">
    <property type="term" value="F:tRNA dimethylallyltransferase activity"/>
    <property type="evidence" value="ECO:0007669"/>
    <property type="project" value="UniProtKB-UniRule"/>
</dbReference>
<evidence type="ECO:0000313" key="14">
    <source>
        <dbReference type="EMBL" id="SHI00554.1"/>
    </source>
</evidence>
<dbReference type="EC" id="2.5.1.75" evidence="10"/>
<feature type="region of interest" description="Interaction with substrate tRNA" evidence="10">
    <location>
        <begin position="37"/>
        <end position="40"/>
    </location>
</feature>
<evidence type="ECO:0000313" key="15">
    <source>
        <dbReference type="Proteomes" id="UP000184389"/>
    </source>
</evidence>
<reference evidence="14 15" key="1">
    <citation type="submission" date="2016-11" db="EMBL/GenBank/DDBJ databases">
        <authorList>
            <person name="Jaros S."/>
            <person name="Januszkiewicz K."/>
            <person name="Wedrychowicz H."/>
        </authorList>
    </citation>
    <scope>NUCLEOTIDE SEQUENCE [LARGE SCALE GENOMIC DNA]</scope>
    <source>
        <strain evidence="14 15">DSM 13106</strain>
    </source>
</reference>
<keyword evidence="7 10" id="KW-0067">ATP-binding</keyword>
<dbReference type="OrthoDB" id="9776390at2"/>
<evidence type="ECO:0000256" key="8">
    <source>
        <dbReference type="ARBA" id="ARBA00022842"/>
    </source>
</evidence>
<evidence type="ECO:0000256" key="1">
    <source>
        <dbReference type="ARBA" id="ARBA00001946"/>
    </source>
</evidence>
<dbReference type="GO" id="GO:0005524">
    <property type="term" value="F:ATP binding"/>
    <property type="evidence" value="ECO:0007669"/>
    <property type="project" value="UniProtKB-UniRule"/>
</dbReference>
<evidence type="ECO:0000256" key="2">
    <source>
        <dbReference type="ARBA" id="ARBA00003213"/>
    </source>
</evidence>
<feature type="site" description="Interaction with substrate tRNA" evidence="10">
    <location>
        <position position="126"/>
    </location>
</feature>
<dbReference type="Pfam" id="PF01715">
    <property type="entry name" value="IPPT"/>
    <property type="match status" value="1"/>
</dbReference>
<evidence type="ECO:0000256" key="12">
    <source>
        <dbReference type="RuleBase" id="RU003784"/>
    </source>
</evidence>
<dbReference type="RefSeq" id="WP_072744395.1">
    <property type="nucleotide sequence ID" value="NZ_FQXR01000007.1"/>
</dbReference>
<proteinExistence type="inferred from homology"/>
<evidence type="ECO:0000256" key="10">
    <source>
        <dbReference type="HAMAP-Rule" id="MF_00185"/>
    </source>
</evidence>
<evidence type="ECO:0000256" key="6">
    <source>
        <dbReference type="ARBA" id="ARBA00022741"/>
    </source>
</evidence>
<keyword evidence="6 10" id="KW-0547">Nucleotide-binding</keyword>
<dbReference type="NCBIfam" id="TIGR00174">
    <property type="entry name" value="miaA"/>
    <property type="match status" value="1"/>
</dbReference>
<dbReference type="Gene3D" id="3.40.50.300">
    <property type="entry name" value="P-loop containing nucleotide triphosphate hydrolases"/>
    <property type="match status" value="1"/>
</dbReference>
<dbReference type="InterPro" id="IPR027417">
    <property type="entry name" value="P-loop_NTPase"/>
</dbReference>